<dbReference type="SUPFAM" id="SSF51735">
    <property type="entry name" value="NAD(P)-binding Rossmann-fold domains"/>
    <property type="match status" value="1"/>
</dbReference>
<evidence type="ECO:0000313" key="2">
    <source>
        <dbReference type="EMBL" id="MBB6033790.1"/>
    </source>
</evidence>
<dbReference type="Proteomes" id="UP000548476">
    <property type="component" value="Unassembled WGS sequence"/>
</dbReference>
<name>A0A841FPB1_9ACTN</name>
<protein>
    <submittedName>
        <fullName evidence="2">Uncharacterized protein YbjT (DUF2867 family)</fullName>
    </submittedName>
</protein>
<dbReference type="InterPro" id="IPR051604">
    <property type="entry name" value="Ergot_Alk_Oxidoreductase"/>
</dbReference>
<proteinExistence type="predicted"/>
<dbReference type="InterPro" id="IPR036291">
    <property type="entry name" value="NAD(P)-bd_dom_sf"/>
</dbReference>
<dbReference type="RefSeq" id="WP_184786652.1">
    <property type="nucleotide sequence ID" value="NZ_BONT01000013.1"/>
</dbReference>
<evidence type="ECO:0000259" key="1">
    <source>
        <dbReference type="Pfam" id="PF05368"/>
    </source>
</evidence>
<accession>A0A841FPB1</accession>
<dbReference type="PANTHER" id="PTHR43162:SF1">
    <property type="entry name" value="PRESTALK A DIFFERENTIATION PROTEIN A"/>
    <property type="match status" value="1"/>
</dbReference>
<reference evidence="2 3" key="1">
    <citation type="submission" date="2020-08" db="EMBL/GenBank/DDBJ databases">
        <title>Genomic Encyclopedia of Type Strains, Phase IV (KMG-IV): sequencing the most valuable type-strain genomes for metagenomic binning, comparative biology and taxonomic classification.</title>
        <authorList>
            <person name="Goeker M."/>
        </authorList>
    </citation>
    <scope>NUCLEOTIDE SEQUENCE [LARGE SCALE GENOMIC DNA]</scope>
    <source>
        <strain evidence="2 3">YIM 65646</strain>
    </source>
</reference>
<comment type="caution">
    <text evidence="2">The sequence shown here is derived from an EMBL/GenBank/DDBJ whole genome shotgun (WGS) entry which is preliminary data.</text>
</comment>
<dbReference type="InterPro" id="IPR008030">
    <property type="entry name" value="NmrA-like"/>
</dbReference>
<keyword evidence="3" id="KW-1185">Reference proteome</keyword>
<dbReference type="Gene3D" id="3.90.25.10">
    <property type="entry name" value="UDP-galactose 4-epimerase, domain 1"/>
    <property type="match status" value="1"/>
</dbReference>
<gene>
    <name evidence="2" type="ORF">HNR73_001640</name>
</gene>
<dbReference type="Gene3D" id="3.40.50.720">
    <property type="entry name" value="NAD(P)-binding Rossmann-like Domain"/>
    <property type="match status" value="1"/>
</dbReference>
<dbReference type="PANTHER" id="PTHR43162">
    <property type="match status" value="1"/>
</dbReference>
<evidence type="ECO:0000313" key="3">
    <source>
        <dbReference type="Proteomes" id="UP000548476"/>
    </source>
</evidence>
<organism evidence="2 3">
    <name type="scientific">Phytomonospora endophytica</name>
    <dbReference type="NCBI Taxonomy" id="714109"/>
    <lineage>
        <taxon>Bacteria</taxon>
        <taxon>Bacillati</taxon>
        <taxon>Actinomycetota</taxon>
        <taxon>Actinomycetes</taxon>
        <taxon>Micromonosporales</taxon>
        <taxon>Micromonosporaceae</taxon>
        <taxon>Phytomonospora</taxon>
    </lineage>
</organism>
<sequence>MTVYLVTGASGRVGAHVLSGLSAAGHEVRALVRDTTALPPDVEGHAGDLSSPASMEAALDGVGAVWLMWPGIPVVPEVIDLVTTRAKRVVYLSTDVTDLAEDDTPTSFHQDVERRIRASKAEWTFVRAIDFAANALAWAEQVRSGVVRWPYARAARSLVHERDIAEVAVAALTTDGHHGGKYVVTGPESITHERQAAIIGEATGRDVRFEELPPDIDVFAARWGDRAFAAARLAAWKSFTETPERVTDTVERVLGRPARTFRTWAEDHAGDFA</sequence>
<dbReference type="AlphaFoldDB" id="A0A841FPB1"/>
<dbReference type="EMBL" id="JACHGT010000003">
    <property type="protein sequence ID" value="MBB6033790.1"/>
    <property type="molecule type" value="Genomic_DNA"/>
</dbReference>
<dbReference type="Pfam" id="PF05368">
    <property type="entry name" value="NmrA"/>
    <property type="match status" value="1"/>
</dbReference>
<feature type="domain" description="NmrA-like" evidence="1">
    <location>
        <begin position="5"/>
        <end position="216"/>
    </location>
</feature>